<keyword evidence="4" id="KW-0406">Ion transport</keyword>
<gene>
    <name evidence="7" type="ORF">ASZ90_008154</name>
</gene>
<dbReference type="InterPro" id="IPR001469">
    <property type="entry name" value="ATP_synth_F1_dsu/esu"/>
</dbReference>
<accession>A0A0W8FME7</accession>
<dbReference type="Pfam" id="PF02823">
    <property type="entry name" value="ATP-synt_DE_N"/>
    <property type="match status" value="1"/>
</dbReference>
<feature type="domain" description="ATP synthase F1 complex delta/epsilon subunit N-terminal" evidence="6">
    <location>
        <begin position="2"/>
        <end position="79"/>
    </location>
</feature>
<dbReference type="NCBIfam" id="TIGR03166">
    <property type="entry name" value="alt_F1F0_F1_eps"/>
    <property type="match status" value="1"/>
</dbReference>
<dbReference type="GO" id="GO:0046933">
    <property type="term" value="F:proton-transporting ATP synthase activity, rotational mechanism"/>
    <property type="evidence" value="ECO:0007669"/>
    <property type="project" value="InterPro"/>
</dbReference>
<reference evidence="7" key="1">
    <citation type="journal article" date="2015" name="Proc. Natl. Acad. Sci. U.S.A.">
        <title>Networks of energetic and metabolic interactions define dynamics in microbial communities.</title>
        <authorList>
            <person name="Embree M."/>
            <person name="Liu J.K."/>
            <person name="Al-Bassam M.M."/>
            <person name="Zengler K."/>
        </authorList>
    </citation>
    <scope>NUCLEOTIDE SEQUENCE</scope>
</reference>
<dbReference type="CDD" id="cd12152">
    <property type="entry name" value="F1-ATPase_delta"/>
    <property type="match status" value="1"/>
</dbReference>
<dbReference type="GO" id="GO:0045259">
    <property type="term" value="C:proton-transporting ATP synthase complex"/>
    <property type="evidence" value="ECO:0007669"/>
    <property type="project" value="InterPro"/>
</dbReference>
<dbReference type="InterPro" id="IPR024037">
    <property type="entry name" value="Alt_ATP_synth_F1_esu"/>
</dbReference>
<evidence type="ECO:0000256" key="5">
    <source>
        <dbReference type="ARBA" id="ARBA00023136"/>
    </source>
</evidence>
<evidence type="ECO:0000256" key="2">
    <source>
        <dbReference type="ARBA" id="ARBA00005712"/>
    </source>
</evidence>
<proteinExistence type="inferred from homology"/>
<dbReference type="AlphaFoldDB" id="A0A0W8FME7"/>
<dbReference type="EMBL" id="LNQE01000989">
    <property type="protein sequence ID" value="KUG22080.1"/>
    <property type="molecule type" value="Genomic_DNA"/>
</dbReference>
<dbReference type="InterPro" id="IPR020546">
    <property type="entry name" value="ATP_synth_F1_dsu/esu_N"/>
</dbReference>
<dbReference type="SUPFAM" id="SSF51344">
    <property type="entry name" value="Epsilon subunit of F1F0-ATP synthase N-terminal domain"/>
    <property type="match status" value="1"/>
</dbReference>
<keyword evidence="5" id="KW-0472">Membrane</keyword>
<evidence type="ECO:0000256" key="1">
    <source>
        <dbReference type="ARBA" id="ARBA00004370"/>
    </source>
</evidence>
<comment type="caution">
    <text evidence="7">The sequence shown here is derived from an EMBL/GenBank/DDBJ whole genome shotgun (WGS) entry which is preliminary data.</text>
</comment>
<sequence length="125" mass="13768">MLKILLPAEVMLKQEVKKIVAEAENGSFCLMPNHIDFVATLSPGIFTYEPAGGGQEILAMDVGTLVKKGSEVLVSTRNAVRAPDLGKLKQVVVQQYDVLDEREKMVRSAAARLEASLIRRFVELK</sequence>
<dbReference type="InterPro" id="IPR036771">
    <property type="entry name" value="ATPsynth_dsu/esu_N"/>
</dbReference>
<organism evidence="7">
    <name type="scientific">hydrocarbon metagenome</name>
    <dbReference type="NCBI Taxonomy" id="938273"/>
    <lineage>
        <taxon>unclassified sequences</taxon>
        <taxon>metagenomes</taxon>
        <taxon>ecological metagenomes</taxon>
    </lineage>
</organism>
<comment type="subcellular location">
    <subcellularLocation>
        <location evidence="1">Membrane</location>
    </subcellularLocation>
</comment>
<dbReference type="NCBIfam" id="NF004871">
    <property type="entry name" value="PRK06228.1"/>
    <property type="match status" value="1"/>
</dbReference>
<evidence type="ECO:0000256" key="3">
    <source>
        <dbReference type="ARBA" id="ARBA00022448"/>
    </source>
</evidence>
<name>A0A0W8FME7_9ZZZZ</name>
<evidence type="ECO:0000313" key="7">
    <source>
        <dbReference type="EMBL" id="KUG22080.1"/>
    </source>
</evidence>
<evidence type="ECO:0000259" key="6">
    <source>
        <dbReference type="Pfam" id="PF02823"/>
    </source>
</evidence>
<comment type="similarity">
    <text evidence="2">Belongs to the ATPase epsilon chain family.</text>
</comment>
<keyword evidence="3" id="KW-0813">Transport</keyword>
<protein>
    <submittedName>
        <fullName evidence="7">Sodium-transporting atpase subunit c</fullName>
    </submittedName>
</protein>
<dbReference type="Gene3D" id="2.60.15.10">
    <property type="entry name" value="F0F1 ATP synthase delta/epsilon subunit, N-terminal"/>
    <property type="match status" value="1"/>
</dbReference>
<evidence type="ECO:0000256" key="4">
    <source>
        <dbReference type="ARBA" id="ARBA00023065"/>
    </source>
</evidence>